<proteinExistence type="predicted"/>
<comment type="caution">
    <text evidence="3">The sequence shown here is derived from an EMBL/GenBank/DDBJ whole genome shotgun (WGS) entry which is preliminary data.</text>
</comment>
<sequence>MLYRVALLLLHAVAVMGATEPFGIQMGPAAGQGTFASSFVKDPTSGRLLLTGSSYDTGKNMSYRCFLAAVENGGFALEHTYGHSAVDEADPISTSQACSHLILHENRIFLAGHSGSDTTGNLEALYNRGAVIRNYRYGFIMDLMRNEEEESKFDLLGGLVLQQAAAVYPISTATSPSDNTIYIASMKTDQSTLNGDGLPAMDPNLVLPIGKTYGLILESYGIQDVVPTGNITKTLVQKHRAFYEPGDGGSVYVAGMLKINDDTLIVAGHTYGQGRGFGKSFSSQNILEPSESLDGFVTKFSTSGLVPSVTEENGMYSTFRVESTDHSSEFIYGMCGHGYGEHADGNHVYIVGATTGSLSVTEKGKSIQDAFIMKLQVGTNTDEMQMVWIRQLSVNEQDAAKEARLFGVSCAVSPVDGHVWWAGHVTNGARVHSATAHASGGQDIFVEKLVDADGEVVFTKQFGSTHDDEIAWRGGLHVDGEGNALLIGNTLGPLFRQKTDIDNSDVFAMSVTPDGKVYLPFDESADSNGGHILPPVSLPEIEEEDGSSQQTFVVLICVLVVLVSAVFFCMLYVRGHQNYYEATTDRAKVIGYLNAFDVEDVELKHSATGGWHCSYVNGLAQGKVKLPYSDRIRTCNMDSLQKGNDTLTGPLNSSDVSSTYTNGSRQSLFTDDYDSLFGVNNNSSRHYSSFRAEDDERGFGSLVNNYTASYSDRRRDKSKKADRWGQQLV</sequence>
<feature type="chain" id="PRO_5013051990" evidence="2">
    <location>
        <begin position="18"/>
        <end position="729"/>
    </location>
</feature>
<evidence type="ECO:0000256" key="1">
    <source>
        <dbReference type="SAM" id="Phobius"/>
    </source>
</evidence>
<dbReference type="OrthoDB" id="48774at2759"/>
<evidence type="ECO:0000313" key="3">
    <source>
        <dbReference type="EMBL" id="GAX29451.1"/>
    </source>
</evidence>
<gene>
    <name evidence="3" type="ORF">FisN_16Hh108</name>
</gene>
<accession>A0A1Z5KTS9</accession>
<dbReference type="AlphaFoldDB" id="A0A1Z5KTS9"/>
<keyword evidence="1" id="KW-0812">Transmembrane</keyword>
<keyword evidence="4" id="KW-1185">Reference proteome</keyword>
<keyword evidence="1" id="KW-0472">Membrane</keyword>
<dbReference type="Proteomes" id="UP000198406">
    <property type="component" value="Unassembled WGS sequence"/>
</dbReference>
<evidence type="ECO:0000313" key="4">
    <source>
        <dbReference type="Proteomes" id="UP000198406"/>
    </source>
</evidence>
<organism evidence="3 4">
    <name type="scientific">Fistulifera solaris</name>
    <name type="common">Oleaginous diatom</name>
    <dbReference type="NCBI Taxonomy" id="1519565"/>
    <lineage>
        <taxon>Eukaryota</taxon>
        <taxon>Sar</taxon>
        <taxon>Stramenopiles</taxon>
        <taxon>Ochrophyta</taxon>
        <taxon>Bacillariophyta</taxon>
        <taxon>Bacillariophyceae</taxon>
        <taxon>Bacillariophycidae</taxon>
        <taxon>Naviculales</taxon>
        <taxon>Naviculaceae</taxon>
        <taxon>Fistulifera</taxon>
    </lineage>
</organism>
<keyword evidence="1" id="KW-1133">Transmembrane helix</keyword>
<feature type="signal peptide" evidence="2">
    <location>
        <begin position="1"/>
        <end position="17"/>
    </location>
</feature>
<feature type="transmembrane region" description="Helical" evidence="1">
    <location>
        <begin position="552"/>
        <end position="573"/>
    </location>
</feature>
<dbReference type="InParanoid" id="A0A1Z5KTS9"/>
<reference evidence="3 4" key="1">
    <citation type="journal article" date="2015" name="Plant Cell">
        <title>Oil accumulation by the oleaginous diatom Fistulifera solaris as revealed by the genome and transcriptome.</title>
        <authorList>
            <person name="Tanaka T."/>
            <person name="Maeda Y."/>
            <person name="Veluchamy A."/>
            <person name="Tanaka M."/>
            <person name="Abida H."/>
            <person name="Marechal E."/>
            <person name="Bowler C."/>
            <person name="Muto M."/>
            <person name="Sunaga Y."/>
            <person name="Tanaka M."/>
            <person name="Yoshino T."/>
            <person name="Taniguchi T."/>
            <person name="Fukuda Y."/>
            <person name="Nemoto M."/>
            <person name="Matsumoto M."/>
            <person name="Wong P.S."/>
            <person name="Aburatani S."/>
            <person name="Fujibuchi W."/>
        </authorList>
    </citation>
    <scope>NUCLEOTIDE SEQUENCE [LARGE SCALE GENOMIC DNA]</scope>
    <source>
        <strain evidence="3 4">JPCC DA0580</strain>
    </source>
</reference>
<keyword evidence="2" id="KW-0732">Signal</keyword>
<protein>
    <submittedName>
        <fullName evidence="3">Uncharacterized protein</fullName>
    </submittedName>
</protein>
<evidence type="ECO:0000256" key="2">
    <source>
        <dbReference type="SAM" id="SignalP"/>
    </source>
</evidence>
<name>A0A1Z5KTS9_FISSO</name>
<dbReference type="EMBL" id="BDSP01000289">
    <property type="protein sequence ID" value="GAX29451.1"/>
    <property type="molecule type" value="Genomic_DNA"/>
</dbReference>